<dbReference type="InterPro" id="IPR029058">
    <property type="entry name" value="AB_hydrolase_fold"/>
</dbReference>
<evidence type="ECO:0000313" key="2">
    <source>
        <dbReference type="Proteomes" id="UP000228621"/>
    </source>
</evidence>
<dbReference type="SUPFAM" id="SSF53474">
    <property type="entry name" value="alpha/beta-Hydrolases"/>
    <property type="match status" value="1"/>
</dbReference>
<keyword evidence="2" id="KW-1185">Reference proteome</keyword>
<evidence type="ECO:0000313" key="1">
    <source>
        <dbReference type="EMBL" id="PCK31054.1"/>
    </source>
</evidence>
<evidence type="ECO:0008006" key="3">
    <source>
        <dbReference type="Google" id="ProtNLM"/>
    </source>
</evidence>
<accession>A0A2A5JNJ7</accession>
<dbReference type="OrthoDB" id="5768528at2"/>
<dbReference type="AlphaFoldDB" id="A0A2A5JNJ7"/>
<proteinExistence type="predicted"/>
<sequence>MLNNPLSYTDPSGYFFKALGKFLKKNWRTLTAIATTVVTGYGVQLFSAFEAYGVASIVAATGGVLAGYVVTDSLKGAAIGAVAFVGGAAGNNPAGSRVVKDAYEAHVSKYGKDSAAYFEWTEHEKLALWVDQANGNVTAITHSYGADMAAQVVANGHSVNRLVTVDPVYWSRPNLSQVAANSNVWQNYDAGDSLNNWNNIVATVGGAWNSAPKNYASTHQRYEQLDHVQICQVFCRY</sequence>
<protein>
    <recommendedName>
        <fullName evidence="3">Alpha/beta hydrolase</fullName>
    </recommendedName>
</protein>
<comment type="caution">
    <text evidence="1">The sequence shown here is derived from an EMBL/GenBank/DDBJ whole genome shotgun (WGS) entry which is preliminary data.</text>
</comment>
<dbReference type="RefSeq" id="WP_099642749.1">
    <property type="nucleotide sequence ID" value="NZ_NKHF01000065.1"/>
</dbReference>
<reference evidence="2" key="1">
    <citation type="journal article" date="2019" name="Genome Announc.">
        <title>Draft Genome Sequence of Pseudoalteromonas piscicida Strain 36Y ROTHPW, an Hypersaline Seawater Isolate from the South Coast of Sonora, Mexico.</title>
        <authorList>
            <person name="Sanchez-Diaz R."/>
            <person name="Molina-Garza Z.J."/>
            <person name="Cruz-Suarez L.E."/>
            <person name="Selvin J."/>
            <person name="Kiran G.S."/>
            <person name="Ibarra-Gamez J.C."/>
            <person name="Gomez-Gil B."/>
            <person name="Galaviz-Silva L."/>
        </authorList>
    </citation>
    <scope>NUCLEOTIDE SEQUENCE [LARGE SCALE GENOMIC DNA]</scope>
    <source>
        <strain evidence="2">36Y_RITHPW</strain>
    </source>
</reference>
<gene>
    <name evidence="1" type="ORF">CEX98_14340</name>
</gene>
<name>A0A2A5JNJ7_PSEO7</name>
<dbReference type="EMBL" id="NKHF01000065">
    <property type="protein sequence ID" value="PCK31054.1"/>
    <property type="molecule type" value="Genomic_DNA"/>
</dbReference>
<organism evidence="1 2">
    <name type="scientific">Pseudoalteromonas piscicida</name>
    <dbReference type="NCBI Taxonomy" id="43662"/>
    <lineage>
        <taxon>Bacteria</taxon>
        <taxon>Pseudomonadati</taxon>
        <taxon>Pseudomonadota</taxon>
        <taxon>Gammaproteobacteria</taxon>
        <taxon>Alteromonadales</taxon>
        <taxon>Pseudoalteromonadaceae</taxon>
        <taxon>Pseudoalteromonas</taxon>
    </lineage>
</organism>
<dbReference type="Proteomes" id="UP000228621">
    <property type="component" value="Unassembled WGS sequence"/>
</dbReference>